<dbReference type="Gene3D" id="2.160.10.10">
    <property type="entry name" value="Hexapeptide repeat proteins"/>
    <property type="match status" value="1"/>
</dbReference>
<keyword evidence="3 4" id="KW-0012">Acyltransferase</keyword>
<dbReference type="InterPro" id="IPR011004">
    <property type="entry name" value="Trimer_LpxA-like_sf"/>
</dbReference>
<dbReference type="GO" id="GO:0009001">
    <property type="term" value="F:serine O-acetyltransferase activity"/>
    <property type="evidence" value="ECO:0007669"/>
    <property type="project" value="UniProtKB-EC"/>
</dbReference>
<dbReference type="GO" id="GO:0006535">
    <property type="term" value="P:cysteine biosynthetic process from serine"/>
    <property type="evidence" value="ECO:0007669"/>
    <property type="project" value="InterPro"/>
</dbReference>
<dbReference type="RefSeq" id="WP_093664407.1">
    <property type="nucleotide sequence ID" value="NZ_FOCF01000002.1"/>
</dbReference>
<dbReference type="GO" id="GO:0005737">
    <property type="term" value="C:cytoplasm"/>
    <property type="evidence" value="ECO:0007669"/>
    <property type="project" value="InterPro"/>
</dbReference>
<accession>A0A1H8ASC2</accession>
<dbReference type="InterPro" id="IPR018357">
    <property type="entry name" value="Hexapep_transf_CS"/>
</dbReference>
<dbReference type="CDD" id="cd03354">
    <property type="entry name" value="LbH_SAT"/>
    <property type="match status" value="1"/>
</dbReference>
<dbReference type="InterPro" id="IPR005881">
    <property type="entry name" value="Ser_O-AcTrfase"/>
</dbReference>
<keyword evidence="6" id="KW-1185">Reference proteome</keyword>
<dbReference type="AlphaFoldDB" id="A0A1H8ASC2"/>
<proteinExistence type="inferred from homology"/>
<name>A0A1H8ASC2_9SPHN</name>
<dbReference type="EC" id="2.3.1.30" evidence="4"/>
<dbReference type="SUPFAM" id="SSF51161">
    <property type="entry name" value="Trimeric LpxA-like enzymes"/>
    <property type="match status" value="1"/>
</dbReference>
<dbReference type="OrthoDB" id="7545269at2"/>
<sequence>MTDRPAYEDAKRADHIDGCARSFRQLRTLLAEDLFRYSGRVSAAQALKHYLFTPGFKYTVWMRSTGYLKTGKVTKMALYPLFKLILLRLRYKYGLAIPENTVIGGGLFINRFGGIYIHNDAIIGRNCNITPGVLLGQINRGSKAGAPTLGDRVFLGSGAKVVGRVTVGDDAAIGVNALVTSDVPPNAVMAAPQATMISERGSGAYINRQV</sequence>
<dbReference type="InterPro" id="IPR045304">
    <property type="entry name" value="LbH_SAT"/>
</dbReference>
<gene>
    <name evidence="5" type="ORF">SAMN05192583_1041</name>
</gene>
<evidence type="ECO:0000256" key="3">
    <source>
        <dbReference type="ARBA" id="ARBA00023315"/>
    </source>
</evidence>
<evidence type="ECO:0000256" key="1">
    <source>
        <dbReference type="ARBA" id="ARBA00022679"/>
    </source>
</evidence>
<evidence type="ECO:0000313" key="5">
    <source>
        <dbReference type="EMBL" id="SEM73605.1"/>
    </source>
</evidence>
<protein>
    <recommendedName>
        <fullName evidence="4">Serine acetyltransferase</fullName>
        <ecNumber evidence="4">2.3.1.30</ecNumber>
    </recommendedName>
</protein>
<keyword evidence="1 4" id="KW-0808">Transferase</keyword>
<evidence type="ECO:0000256" key="2">
    <source>
        <dbReference type="ARBA" id="ARBA00022737"/>
    </source>
</evidence>
<evidence type="ECO:0000256" key="4">
    <source>
        <dbReference type="PIRNR" id="PIRNR000441"/>
    </source>
</evidence>
<reference evidence="6" key="1">
    <citation type="submission" date="2016-10" db="EMBL/GenBank/DDBJ databases">
        <authorList>
            <person name="Varghese N."/>
            <person name="Submissions S."/>
        </authorList>
    </citation>
    <scope>NUCLEOTIDE SEQUENCE [LARGE SCALE GENOMIC DNA]</scope>
    <source>
        <strain evidence="6">S6-262</strain>
    </source>
</reference>
<dbReference type="PIRSF" id="PIRSF000441">
    <property type="entry name" value="CysE"/>
    <property type="match status" value="1"/>
</dbReference>
<dbReference type="Proteomes" id="UP000199206">
    <property type="component" value="Unassembled WGS sequence"/>
</dbReference>
<comment type="similarity">
    <text evidence="4">Belongs to the transferase hexapeptide repeat family.</text>
</comment>
<dbReference type="STRING" id="1166340.SAMN05192583_1041"/>
<comment type="catalytic activity">
    <reaction evidence="4">
        <text>L-serine + acetyl-CoA = O-acetyl-L-serine + CoA</text>
        <dbReference type="Rhea" id="RHEA:24560"/>
        <dbReference type="ChEBI" id="CHEBI:33384"/>
        <dbReference type="ChEBI" id="CHEBI:57287"/>
        <dbReference type="ChEBI" id="CHEBI:57288"/>
        <dbReference type="ChEBI" id="CHEBI:58340"/>
        <dbReference type="EC" id="2.3.1.30"/>
    </reaction>
</comment>
<keyword evidence="2" id="KW-0677">Repeat</keyword>
<dbReference type="EMBL" id="FOCF01000002">
    <property type="protein sequence ID" value="SEM73605.1"/>
    <property type="molecule type" value="Genomic_DNA"/>
</dbReference>
<dbReference type="PROSITE" id="PS00101">
    <property type="entry name" value="HEXAPEP_TRANSFERASES"/>
    <property type="match status" value="1"/>
</dbReference>
<evidence type="ECO:0000313" key="6">
    <source>
        <dbReference type="Proteomes" id="UP000199206"/>
    </source>
</evidence>
<dbReference type="PANTHER" id="PTHR42811">
    <property type="entry name" value="SERINE ACETYLTRANSFERASE"/>
    <property type="match status" value="1"/>
</dbReference>
<organism evidence="5 6">
    <name type="scientific">Sphingomonas gellani</name>
    <dbReference type="NCBI Taxonomy" id="1166340"/>
    <lineage>
        <taxon>Bacteria</taxon>
        <taxon>Pseudomonadati</taxon>
        <taxon>Pseudomonadota</taxon>
        <taxon>Alphaproteobacteria</taxon>
        <taxon>Sphingomonadales</taxon>
        <taxon>Sphingomonadaceae</taxon>
        <taxon>Sphingomonas</taxon>
    </lineage>
</organism>